<evidence type="ECO:0000256" key="5">
    <source>
        <dbReference type="ARBA" id="ARBA00022741"/>
    </source>
</evidence>
<keyword evidence="6 15" id="KW-0418">Kinase</keyword>
<evidence type="ECO:0000256" key="6">
    <source>
        <dbReference type="ARBA" id="ARBA00022777"/>
    </source>
</evidence>
<evidence type="ECO:0000256" key="8">
    <source>
        <dbReference type="ARBA" id="ARBA00022842"/>
    </source>
</evidence>
<accession>A0A6P0UCQ4</accession>
<sequence length="382" mass="42357">MDRNLIESVRTSFLSRFGEEPVLIWSPGRINVIGEHTDYNQGLVLPAAIDMGIAMALKISRKGAGEWVAADTEEVYIPGAFQDIPEKREGWAAYFLGILQELHKRGIRPVNVQLVFRGNLPSGAGLSSSAALENAFIFGLNQVLELGLSAMEMVEISHAAEQNYVGVRCGIMDQYAGIFGRAGKAIFLDCKSLRSEAISMPLTDYQWTLLDTGVKHHLADSAYNERRETCESIARKCGVRSLREVTTSMLDALRPEITPDDYRKALFVLEENARVMQAVTAIQNNDLSTLGRLLYESHKGLKYQYEVSCEELDFLVDLAGERGVQGARMMGGGFGGCTLNLVKKKDVRSFIDSSIERYSDRFGSPCTPYEIKISDGCNLYHS</sequence>
<keyword evidence="5" id="KW-0547">Nucleotide-binding</keyword>
<dbReference type="InterPro" id="IPR020568">
    <property type="entry name" value="Ribosomal_Su5_D2-typ_SF"/>
</dbReference>
<dbReference type="EC" id="2.7.1.6" evidence="11"/>
<dbReference type="InterPro" id="IPR014721">
    <property type="entry name" value="Ribsml_uS5_D2-typ_fold_subgr"/>
</dbReference>
<name>A0A6P0UCQ4_9FLAO</name>
<protein>
    <recommendedName>
        <fullName evidence="11">Galactokinase</fullName>
        <ecNumber evidence="11">2.7.1.6</ecNumber>
    </recommendedName>
</protein>
<dbReference type="InterPro" id="IPR019741">
    <property type="entry name" value="Galactokinase_CS"/>
</dbReference>
<dbReference type="Pfam" id="PF10509">
    <property type="entry name" value="GalKase_gal_bdg"/>
    <property type="match status" value="1"/>
</dbReference>
<organism evidence="15 16">
    <name type="scientific">Muriicola jejuensis</name>
    <dbReference type="NCBI Taxonomy" id="504488"/>
    <lineage>
        <taxon>Bacteria</taxon>
        <taxon>Pseudomonadati</taxon>
        <taxon>Bacteroidota</taxon>
        <taxon>Flavobacteriia</taxon>
        <taxon>Flavobacteriales</taxon>
        <taxon>Flavobacteriaceae</taxon>
        <taxon>Muriicola</taxon>
    </lineage>
</organism>
<evidence type="ECO:0000256" key="11">
    <source>
        <dbReference type="NCBIfam" id="TIGR00131"/>
    </source>
</evidence>
<dbReference type="FunFam" id="3.30.70.890:FF:000001">
    <property type="entry name" value="Galactokinase"/>
    <property type="match status" value="1"/>
</dbReference>
<evidence type="ECO:0000256" key="4">
    <source>
        <dbReference type="ARBA" id="ARBA00022723"/>
    </source>
</evidence>
<dbReference type="InterPro" id="IPR019539">
    <property type="entry name" value="GalKase_N"/>
</dbReference>
<evidence type="ECO:0000256" key="2">
    <source>
        <dbReference type="ARBA" id="ARBA00022490"/>
    </source>
</evidence>
<dbReference type="InterPro" id="IPR036554">
    <property type="entry name" value="GHMP_kinase_C_sf"/>
</dbReference>
<keyword evidence="4" id="KW-0479">Metal-binding</keyword>
<evidence type="ECO:0000256" key="3">
    <source>
        <dbReference type="ARBA" id="ARBA00022679"/>
    </source>
</evidence>
<dbReference type="InterPro" id="IPR006203">
    <property type="entry name" value="GHMP_knse_ATP-bd_CS"/>
</dbReference>
<evidence type="ECO:0000256" key="10">
    <source>
        <dbReference type="ARBA" id="ARBA00023277"/>
    </source>
</evidence>
<comment type="caution">
    <text evidence="15">The sequence shown here is derived from an EMBL/GenBank/DDBJ whole genome shotgun (WGS) entry which is preliminary data.</text>
</comment>
<dbReference type="PROSITE" id="PS00627">
    <property type="entry name" value="GHMP_KINASES_ATP"/>
    <property type="match status" value="1"/>
</dbReference>
<proteinExistence type="inferred from homology"/>
<dbReference type="EMBL" id="JAABOP010000001">
    <property type="protein sequence ID" value="NER09083.1"/>
    <property type="molecule type" value="Genomic_DNA"/>
</dbReference>
<dbReference type="SUPFAM" id="SSF54211">
    <property type="entry name" value="Ribosomal protein S5 domain 2-like"/>
    <property type="match status" value="1"/>
</dbReference>
<keyword evidence="2" id="KW-0963">Cytoplasm</keyword>
<dbReference type="FunFam" id="3.30.230.10:FF:000017">
    <property type="entry name" value="Galactokinase"/>
    <property type="match status" value="1"/>
</dbReference>
<dbReference type="SUPFAM" id="SSF55060">
    <property type="entry name" value="GHMP Kinase, C-terminal domain"/>
    <property type="match status" value="1"/>
</dbReference>
<feature type="domain" description="GHMP kinase N-terminal" evidence="12">
    <location>
        <begin position="94"/>
        <end position="180"/>
    </location>
</feature>
<dbReference type="PANTHER" id="PTHR10457:SF7">
    <property type="entry name" value="GALACTOKINASE-RELATED"/>
    <property type="match status" value="1"/>
</dbReference>
<dbReference type="Gene3D" id="3.30.230.10">
    <property type="match status" value="1"/>
</dbReference>
<comment type="similarity">
    <text evidence="1">Belongs to the GHMP kinase family. GalK subfamily.</text>
</comment>
<keyword evidence="10" id="KW-0119">Carbohydrate metabolism</keyword>
<dbReference type="Pfam" id="PF08544">
    <property type="entry name" value="GHMP_kinases_C"/>
    <property type="match status" value="1"/>
</dbReference>
<evidence type="ECO:0000259" key="12">
    <source>
        <dbReference type="Pfam" id="PF00288"/>
    </source>
</evidence>
<evidence type="ECO:0000313" key="16">
    <source>
        <dbReference type="Proteomes" id="UP000468443"/>
    </source>
</evidence>
<dbReference type="InterPro" id="IPR000705">
    <property type="entry name" value="Galactokinase"/>
</dbReference>
<evidence type="ECO:0000256" key="1">
    <source>
        <dbReference type="ARBA" id="ARBA00006566"/>
    </source>
</evidence>
<feature type="domain" description="GHMP kinase C-terminal" evidence="13">
    <location>
        <begin position="279"/>
        <end position="347"/>
    </location>
</feature>
<gene>
    <name evidence="15" type="primary">galK</name>
    <name evidence="15" type="ORF">GWK09_01010</name>
</gene>
<dbReference type="Proteomes" id="UP000468443">
    <property type="component" value="Unassembled WGS sequence"/>
</dbReference>
<dbReference type="PRINTS" id="PR00473">
    <property type="entry name" value="GALCTOKINASE"/>
</dbReference>
<dbReference type="PANTHER" id="PTHR10457">
    <property type="entry name" value="MEVALONATE KINASE/GALACTOKINASE"/>
    <property type="match status" value="1"/>
</dbReference>
<reference evidence="15 16" key="1">
    <citation type="submission" date="2020-01" db="EMBL/GenBank/DDBJ databases">
        <title>Muriicola jejuensis KCTC 22299.</title>
        <authorList>
            <person name="Wang G."/>
        </authorList>
    </citation>
    <scope>NUCLEOTIDE SEQUENCE [LARGE SCALE GENOMIC DNA]</scope>
    <source>
        <strain evidence="15 16">KCTC 22299</strain>
    </source>
</reference>
<dbReference type="AlphaFoldDB" id="A0A6P0UCQ4"/>
<keyword evidence="9" id="KW-0299">Galactose metabolism</keyword>
<evidence type="ECO:0000259" key="13">
    <source>
        <dbReference type="Pfam" id="PF08544"/>
    </source>
</evidence>
<dbReference type="Pfam" id="PF00288">
    <property type="entry name" value="GHMP_kinases_N"/>
    <property type="match status" value="1"/>
</dbReference>
<dbReference type="PROSITE" id="PS00106">
    <property type="entry name" value="GALACTOKINASE"/>
    <property type="match status" value="1"/>
</dbReference>
<feature type="domain" description="Galactokinase N-terminal" evidence="14">
    <location>
        <begin position="12"/>
        <end position="57"/>
    </location>
</feature>
<dbReference type="GO" id="GO:0046872">
    <property type="term" value="F:metal ion binding"/>
    <property type="evidence" value="ECO:0007669"/>
    <property type="project" value="UniProtKB-KW"/>
</dbReference>
<keyword evidence="16" id="KW-1185">Reference proteome</keyword>
<dbReference type="Gene3D" id="3.30.70.890">
    <property type="entry name" value="GHMP kinase, C-terminal domain"/>
    <property type="match status" value="1"/>
</dbReference>
<dbReference type="PIRSF" id="PIRSF000530">
    <property type="entry name" value="Galactokinase"/>
    <property type="match status" value="1"/>
</dbReference>
<keyword evidence="3 15" id="KW-0808">Transferase</keyword>
<dbReference type="InterPro" id="IPR006206">
    <property type="entry name" value="Mevalonate/galactokinase"/>
</dbReference>
<dbReference type="GO" id="GO:0005524">
    <property type="term" value="F:ATP binding"/>
    <property type="evidence" value="ECO:0007669"/>
    <property type="project" value="UniProtKB-UniRule"/>
</dbReference>
<dbReference type="PRINTS" id="PR00959">
    <property type="entry name" value="MEVGALKINASE"/>
</dbReference>
<dbReference type="InterPro" id="IPR013750">
    <property type="entry name" value="GHMP_kinase_C_dom"/>
</dbReference>
<dbReference type="GO" id="GO:0004335">
    <property type="term" value="F:galactokinase activity"/>
    <property type="evidence" value="ECO:0007669"/>
    <property type="project" value="UniProtKB-UniRule"/>
</dbReference>
<dbReference type="RefSeq" id="WP_163691163.1">
    <property type="nucleotide sequence ID" value="NZ_FXTW01000001.1"/>
</dbReference>
<evidence type="ECO:0000313" key="15">
    <source>
        <dbReference type="EMBL" id="NER09083.1"/>
    </source>
</evidence>
<evidence type="ECO:0000256" key="9">
    <source>
        <dbReference type="ARBA" id="ARBA00023144"/>
    </source>
</evidence>
<keyword evidence="7" id="KW-0067">ATP-binding</keyword>
<dbReference type="GO" id="GO:0005829">
    <property type="term" value="C:cytosol"/>
    <property type="evidence" value="ECO:0007669"/>
    <property type="project" value="TreeGrafter"/>
</dbReference>
<dbReference type="NCBIfam" id="TIGR00131">
    <property type="entry name" value="gal_kin"/>
    <property type="match status" value="1"/>
</dbReference>
<evidence type="ECO:0000259" key="14">
    <source>
        <dbReference type="Pfam" id="PF10509"/>
    </source>
</evidence>
<dbReference type="GO" id="GO:0006012">
    <property type="term" value="P:galactose metabolic process"/>
    <property type="evidence" value="ECO:0007669"/>
    <property type="project" value="UniProtKB-UniRule"/>
</dbReference>
<keyword evidence="8" id="KW-0460">Magnesium</keyword>
<evidence type="ECO:0000256" key="7">
    <source>
        <dbReference type="ARBA" id="ARBA00022840"/>
    </source>
</evidence>
<dbReference type="InterPro" id="IPR006204">
    <property type="entry name" value="GHMP_kinase_N_dom"/>
</dbReference>